<dbReference type="SUPFAM" id="SSF53474">
    <property type="entry name" value="alpha/beta-Hydrolases"/>
    <property type="match status" value="1"/>
</dbReference>
<keyword evidence="4" id="KW-1185">Reference proteome</keyword>
<evidence type="ECO:0000256" key="1">
    <source>
        <dbReference type="ARBA" id="ARBA00022801"/>
    </source>
</evidence>
<dbReference type="InterPro" id="IPR029058">
    <property type="entry name" value="AB_hydrolase_fold"/>
</dbReference>
<dbReference type="PANTHER" id="PTHR43798">
    <property type="entry name" value="MONOACYLGLYCEROL LIPASE"/>
    <property type="match status" value="1"/>
</dbReference>
<dbReference type="OrthoDB" id="5416147at2"/>
<accession>A0A5B8IVU9</accession>
<dbReference type="Gene3D" id="3.40.50.1820">
    <property type="entry name" value="alpha/beta hydrolase"/>
    <property type="match status" value="1"/>
</dbReference>
<evidence type="ECO:0000313" key="4">
    <source>
        <dbReference type="Proteomes" id="UP000318483"/>
    </source>
</evidence>
<gene>
    <name evidence="3" type="ORF">FPZ52_08180</name>
</gene>
<organism evidence="3 4">
    <name type="scientific">Qingshengfaniella alkalisoli</name>
    <dbReference type="NCBI Taxonomy" id="2599296"/>
    <lineage>
        <taxon>Bacteria</taxon>
        <taxon>Pseudomonadati</taxon>
        <taxon>Pseudomonadota</taxon>
        <taxon>Alphaproteobacteria</taxon>
        <taxon>Rhodobacterales</taxon>
        <taxon>Paracoccaceae</taxon>
        <taxon>Qingshengfaniella</taxon>
    </lineage>
</organism>
<feature type="domain" description="Serine aminopeptidase S33" evidence="2">
    <location>
        <begin position="82"/>
        <end position="278"/>
    </location>
</feature>
<sequence>MLVVLKWLLLAVLVLGAALSSLWVIIPKEEIDPTRRIDSATIGENLDAWLAEKERMQPGLRDGAQKQIIWAGQTDAQTPLSIVYLHGFSASAQELSPVPQQIAENLGANLYLSRLTGHGVDSDELGKALPNDWIDDLSEAIAIGRRIGERVILIGTSMGGALTAIGAQQSPDDLAGVVMLSPGFRLKGIAGASIEWPGARIWGPWLVGEERGFEPRNDAHAAHWTNRYPTEALASLGAVSRYARSMDVEAIDVPALFFVAQGDTVADPKTTRQLAADWGGPHEIVPVVMAEGDDPDAHVLAGDALSPGQTARTVSIITSWARDLHN</sequence>
<reference evidence="3 4" key="1">
    <citation type="submission" date="2019-07" db="EMBL/GenBank/DDBJ databases">
        <title>Litoreibacter alkalisoli sp. nov., isolated from saline-alkaline soil.</title>
        <authorList>
            <person name="Wang S."/>
            <person name="Xu L."/>
            <person name="Xing Y.-T."/>
            <person name="Sun J.-Q."/>
        </authorList>
    </citation>
    <scope>NUCLEOTIDE SEQUENCE [LARGE SCALE GENOMIC DNA]</scope>
    <source>
        <strain evidence="3 4">LN3S51</strain>
    </source>
</reference>
<dbReference type="RefSeq" id="WP_146364981.1">
    <property type="nucleotide sequence ID" value="NZ_CP042261.1"/>
</dbReference>
<dbReference type="EMBL" id="CP042261">
    <property type="protein sequence ID" value="QDY69603.1"/>
    <property type="molecule type" value="Genomic_DNA"/>
</dbReference>
<dbReference type="Proteomes" id="UP000318483">
    <property type="component" value="Chromosome"/>
</dbReference>
<proteinExistence type="predicted"/>
<dbReference type="KEGG" id="lit:FPZ52_08180"/>
<dbReference type="InterPro" id="IPR022742">
    <property type="entry name" value="Hydrolase_4"/>
</dbReference>
<name>A0A5B8IVU9_9RHOB</name>
<dbReference type="PANTHER" id="PTHR43798:SF31">
    <property type="entry name" value="AB HYDROLASE SUPERFAMILY PROTEIN YCLE"/>
    <property type="match status" value="1"/>
</dbReference>
<protein>
    <submittedName>
        <fullName evidence="3">Alpha/beta fold hydrolase</fullName>
    </submittedName>
</protein>
<dbReference type="GO" id="GO:0016020">
    <property type="term" value="C:membrane"/>
    <property type="evidence" value="ECO:0007669"/>
    <property type="project" value="TreeGrafter"/>
</dbReference>
<evidence type="ECO:0000259" key="2">
    <source>
        <dbReference type="Pfam" id="PF12146"/>
    </source>
</evidence>
<dbReference type="GO" id="GO:0016787">
    <property type="term" value="F:hydrolase activity"/>
    <property type="evidence" value="ECO:0007669"/>
    <property type="project" value="UniProtKB-KW"/>
</dbReference>
<keyword evidence="1 3" id="KW-0378">Hydrolase</keyword>
<dbReference type="InterPro" id="IPR050266">
    <property type="entry name" value="AB_hydrolase_sf"/>
</dbReference>
<dbReference type="AlphaFoldDB" id="A0A5B8IVU9"/>
<evidence type="ECO:0000313" key="3">
    <source>
        <dbReference type="EMBL" id="QDY69603.1"/>
    </source>
</evidence>
<dbReference type="Pfam" id="PF12146">
    <property type="entry name" value="Hydrolase_4"/>
    <property type="match status" value="1"/>
</dbReference>